<accession>A0ABS8V6C3</accession>
<organism evidence="1 2">
    <name type="scientific">Datura stramonium</name>
    <name type="common">Jimsonweed</name>
    <name type="synonym">Common thornapple</name>
    <dbReference type="NCBI Taxonomy" id="4076"/>
    <lineage>
        <taxon>Eukaryota</taxon>
        <taxon>Viridiplantae</taxon>
        <taxon>Streptophyta</taxon>
        <taxon>Embryophyta</taxon>
        <taxon>Tracheophyta</taxon>
        <taxon>Spermatophyta</taxon>
        <taxon>Magnoliopsida</taxon>
        <taxon>eudicotyledons</taxon>
        <taxon>Gunneridae</taxon>
        <taxon>Pentapetalae</taxon>
        <taxon>asterids</taxon>
        <taxon>lamiids</taxon>
        <taxon>Solanales</taxon>
        <taxon>Solanaceae</taxon>
        <taxon>Solanoideae</taxon>
        <taxon>Datureae</taxon>
        <taxon>Datura</taxon>
    </lineage>
</organism>
<keyword evidence="2" id="KW-1185">Reference proteome</keyword>
<dbReference type="EMBL" id="JACEIK010003692">
    <property type="protein sequence ID" value="MCD9642731.1"/>
    <property type="molecule type" value="Genomic_DNA"/>
</dbReference>
<sequence length="75" mass="8556">GELVLLNLRSTLKRKSIDESEVCFSIPPSKWTPKDDGSFGRDYDFFETQVNECLNQNIGDIDGFDRSGQKKKGKR</sequence>
<comment type="caution">
    <text evidence="1">The sequence shown here is derived from an EMBL/GenBank/DDBJ whole genome shotgun (WGS) entry which is preliminary data.</text>
</comment>
<evidence type="ECO:0000313" key="1">
    <source>
        <dbReference type="EMBL" id="MCD9642731.1"/>
    </source>
</evidence>
<proteinExistence type="predicted"/>
<evidence type="ECO:0000313" key="2">
    <source>
        <dbReference type="Proteomes" id="UP000823775"/>
    </source>
</evidence>
<feature type="non-terminal residue" evidence="1">
    <location>
        <position position="1"/>
    </location>
</feature>
<dbReference type="Proteomes" id="UP000823775">
    <property type="component" value="Unassembled WGS sequence"/>
</dbReference>
<name>A0ABS8V6C3_DATST</name>
<gene>
    <name evidence="1" type="ORF">HAX54_029673</name>
</gene>
<protein>
    <submittedName>
        <fullName evidence="1">Uncharacterized protein</fullName>
    </submittedName>
</protein>
<reference evidence="1 2" key="1">
    <citation type="journal article" date="2021" name="BMC Genomics">
        <title>Datura genome reveals duplications of psychoactive alkaloid biosynthetic genes and high mutation rate following tissue culture.</title>
        <authorList>
            <person name="Rajewski A."/>
            <person name="Carter-House D."/>
            <person name="Stajich J."/>
            <person name="Litt A."/>
        </authorList>
    </citation>
    <scope>NUCLEOTIDE SEQUENCE [LARGE SCALE GENOMIC DNA]</scope>
    <source>
        <strain evidence="1">AR-01</strain>
    </source>
</reference>